<gene>
    <name evidence="1" type="ORF">RCOM_0027550</name>
</gene>
<accession>B9T9Y4</accession>
<name>B9T9Y4_RICCO</name>
<dbReference type="EMBL" id="EQ975492">
    <property type="protein sequence ID" value="EEF27335.1"/>
    <property type="molecule type" value="Genomic_DNA"/>
</dbReference>
<evidence type="ECO:0000313" key="2">
    <source>
        <dbReference type="Proteomes" id="UP000008311"/>
    </source>
</evidence>
<dbReference type="InParanoid" id="B9T9Y4"/>
<keyword evidence="2" id="KW-1185">Reference proteome</keyword>
<proteinExistence type="predicted"/>
<protein>
    <submittedName>
        <fullName evidence="1">Uncharacterized protein</fullName>
    </submittedName>
</protein>
<sequence>MTHACVEIARQQATGLADKRAEAAVGIIGCGHRLKGAGERTNWHCAYYKPAY</sequence>
<reference evidence="2" key="1">
    <citation type="journal article" date="2010" name="Nat. Biotechnol.">
        <title>Draft genome sequence of the oilseed species Ricinus communis.</title>
        <authorList>
            <person name="Chan A.P."/>
            <person name="Crabtree J."/>
            <person name="Zhao Q."/>
            <person name="Lorenzi H."/>
            <person name="Orvis J."/>
            <person name="Puiu D."/>
            <person name="Melake-Berhan A."/>
            <person name="Jones K.M."/>
            <person name="Redman J."/>
            <person name="Chen G."/>
            <person name="Cahoon E.B."/>
            <person name="Gedil M."/>
            <person name="Stanke M."/>
            <person name="Haas B.J."/>
            <person name="Wortman J.R."/>
            <person name="Fraser-Liggett C.M."/>
            <person name="Ravel J."/>
            <person name="Rabinowicz P.D."/>
        </authorList>
    </citation>
    <scope>NUCLEOTIDE SEQUENCE [LARGE SCALE GENOMIC DNA]</scope>
    <source>
        <strain evidence="2">cv. Hale</strain>
    </source>
</reference>
<evidence type="ECO:0000313" key="1">
    <source>
        <dbReference type="EMBL" id="EEF27335.1"/>
    </source>
</evidence>
<organism evidence="1 2">
    <name type="scientific">Ricinus communis</name>
    <name type="common">Castor bean</name>
    <dbReference type="NCBI Taxonomy" id="3988"/>
    <lineage>
        <taxon>Eukaryota</taxon>
        <taxon>Viridiplantae</taxon>
        <taxon>Streptophyta</taxon>
        <taxon>Embryophyta</taxon>
        <taxon>Tracheophyta</taxon>
        <taxon>Spermatophyta</taxon>
        <taxon>Magnoliopsida</taxon>
        <taxon>eudicotyledons</taxon>
        <taxon>Gunneridae</taxon>
        <taxon>Pentapetalae</taxon>
        <taxon>rosids</taxon>
        <taxon>fabids</taxon>
        <taxon>Malpighiales</taxon>
        <taxon>Euphorbiaceae</taxon>
        <taxon>Acalyphoideae</taxon>
        <taxon>Acalypheae</taxon>
        <taxon>Ricinus</taxon>
    </lineage>
</organism>
<dbReference type="Proteomes" id="UP000008311">
    <property type="component" value="Unassembled WGS sequence"/>
</dbReference>
<dbReference type="AlphaFoldDB" id="B9T9Y4"/>